<protein>
    <recommendedName>
        <fullName evidence="4">TIGR03089 family protein</fullName>
    </recommendedName>
</protein>
<comment type="caution">
    <text evidence="2">The sequence shown here is derived from an EMBL/GenBank/DDBJ whole genome shotgun (WGS) entry which is preliminary data.</text>
</comment>
<feature type="region of interest" description="Disordered" evidence="1">
    <location>
        <begin position="116"/>
        <end position="147"/>
    </location>
</feature>
<evidence type="ECO:0000256" key="1">
    <source>
        <dbReference type="SAM" id="MobiDB-lite"/>
    </source>
</evidence>
<feature type="compositionally biased region" description="Low complexity" evidence="1">
    <location>
        <begin position="135"/>
        <end position="147"/>
    </location>
</feature>
<dbReference type="RefSeq" id="WP_071066298.1">
    <property type="nucleotide sequence ID" value="NZ_MAXA01000251.1"/>
</dbReference>
<accession>A0A1S1PK13</accession>
<evidence type="ECO:0000313" key="3">
    <source>
        <dbReference type="Proteomes" id="UP000179769"/>
    </source>
</evidence>
<dbReference type="Gene3D" id="3.40.50.12780">
    <property type="entry name" value="N-terminal domain of ligase-like"/>
    <property type="match status" value="2"/>
</dbReference>
<dbReference type="AlphaFoldDB" id="A0A1S1PK13"/>
<reference evidence="3" key="1">
    <citation type="submission" date="2016-07" db="EMBL/GenBank/DDBJ databases">
        <title>Frankia sp. NRRL B-16219 Genome sequencing.</title>
        <authorList>
            <person name="Ghodhbane-Gtari F."/>
            <person name="Swanson E."/>
            <person name="Gueddou A."/>
            <person name="Louati M."/>
            <person name="Nouioui I."/>
            <person name="Hezbri K."/>
            <person name="Abebe-Akele F."/>
            <person name="Simpson S."/>
            <person name="Morris K."/>
            <person name="Thomas K."/>
            <person name="Gtari M."/>
            <person name="Tisa L.S."/>
        </authorList>
    </citation>
    <scope>NUCLEOTIDE SEQUENCE [LARGE SCALE GENOMIC DNA]</scope>
    <source>
        <strain evidence="3">NRRL B-16219</strain>
    </source>
</reference>
<gene>
    <name evidence="2" type="ORF">BBK14_26190</name>
</gene>
<dbReference type="SUPFAM" id="SSF56801">
    <property type="entry name" value="Acetyl-CoA synthetase-like"/>
    <property type="match status" value="1"/>
</dbReference>
<dbReference type="EMBL" id="MAXA01000251">
    <property type="protein sequence ID" value="OHV21607.1"/>
    <property type="molecule type" value="Genomic_DNA"/>
</dbReference>
<organism evidence="2 3">
    <name type="scientific">Parafrankia soli</name>
    <dbReference type="NCBI Taxonomy" id="2599596"/>
    <lineage>
        <taxon>Bacteria</taxon>
        <taxon>Bacillati</taxon>
        <taxon>Actinomycetota</taxon>
        <taxon>Actinomycetes</taxon>
        <taxon>Frankiales</taxon>
        <taxon>Frankiaceae</taxon>
        <taxon>Parafrankia</taxon>
    </lineage>
</organism>
<evidence type="ECO:0000313" key="2">
    <source>
        <dbReference type="EMBL" id="OHV21607.1"/>
    </source>
</evidence>
<name>A0A1S1PK13_9ACTN</name>
<feature type="compositionally biased region" description="Gly residues" evidence="1">
    <location>
        <begin position="122"/>
        <end position="134"/>
    </location>
</feature>
<sequence length="321" mass="32555">MDVRFVPAPSILPDGSVPPDAPPARFPGVAAALAARLARDPARPMITFYDDATGERVEFSTTTLDNWVAKTANLLGDTVGLAPGDTVGVDLPAHWTTCVILLAAWSAGLDVHVAVGPETPDGGPGGKGAEGAEGAGSPATGADGYTGAGTAPEELGVVFVSEDRLEIATGLGVDEIVALSLRPLGGRLRRPVPGVLDYAVEVPPHGDRYAAPPPPAGQAGLIRIAESAALRAGLGPDDRILTAAGPATAVGLLTGILIPLVSGASVVLCRNLASIEPAALARRADSERITAVDWSVPGPLTEALPAGVRPIDPVDAHARRR</sequence>
<proteinExistence type="predicted"/>
<keyword evidence="3" id="KW-1185">Reference proteome</keyword>
<dbReference type="InterPro" id="IPR017523">
    <property type="entry name" value="Rv3268"/>
</dbReference>
<dbReference type="OrthoDB" id="3396763at2"/>
<evidence type="ECO:0008006" key="4">
    <source>
        <dbReference type="Google" id="ProtNLM"/>
    </source>
</evidence>
<dbReference type="NCBIfam" id="TIGR03089">
    <property type="entry name" value="TIGR03089 family protein"/>
    <property type="match status" value="1"/>
</dbReference>
<dbReference type="Proteomes" id="UP000179769">
    <property type="component" value="Unassembled WGS sequence"/>
</dbReference>
<dbReference type="InterPro" id="IPR042099">
    <property type="entry name" value="ANL_N_sf"/>
</dbReference>